<dbReference type="InterPro" id="IPR036065">
    <property type="entry name" value="BolA-like_sf"/>
</dbReference>
<dbReference type="Gene3D" id="3.30.300.90">
    <property type="entry name" value="BolA-like"/>
    <property type="match status" value="1"/>
</dbReference>
<sequence>MSAERKQLLEERLLALQPSHLDIVDESHLHVGHAGSKDGASHFRLYIWTPQFTGLSTLARHRLVYDRVQDLMPYPIHALAIVAKENF</sequence>
<dbReference type="Pfam" id="PF01722">
    <property type="entry name" value="BolA"/>
    <property type="match status" value="1"/>
</dbReference>
<dbReference type="Proteomes" id="UP000554144">
    <property type="component" value="Unassembled WGS sequence"/>
</dbReference>
<evidence type="ECO:0000256" key="1">
    <source>
        <dbReference type="RuleBase" id="RU003860"/>
    </source>
</evidence>
<accession>A0A853GXM8</accession>
<dbReference type="GO" id="GO:0016226">
    <property type="term" value="P:iron-sulfur cluster assembly"/>
    <property type="evidence" value="ECO:0007669"/>
    <property type="project" value="TreeGrafter"/>
</dbReference>
<evidence type="ECO:0000313" key="3">
    <source>
        <dbReference type="Proteomes" id="UP000554144"/>
    </source>
</evidence>
<protein>
    <submittedName>
        <fullName evidence="2">BolA family transcriptional regulator</fullName>
    </submittedName>
</protein>
<dbReference type="PANTHER" id="PTHR46230:SF7">
    <property type="entry name" value="BOLA-LIKE PROTEIN 1"/>
    <property type="match status" value="1"/>
</dbReference>
<dbReference type="AlphaFoldDB" id="A0A853GXM8"/>
<dbReference type="PANTHER" id="PTHR46230">
    <property type="match status" value="1"/>
</dbReference>
<dbReference type="OrthoDB" id="5296536at2"/>
<comment type="similarity">
    <text evidence="1">Belongs to the BolA/IbaG family.</text>
</comment>
<dbReference type="InterPro" id="IPR002634">
    <property type="entry name" value="BolA"/>
</dbReference>
<reference evidence="2 3" key="1">
    <citation type="submission" date="2020-07" db="EMBL/GenBank/DDBJ databases">
        <title>Taxonomic revisions and descriptions of new bacterial species based on genomic comparisons in the high-G+C-content subgroup of the family Alcaligenaceae.</title>
        <authorList>
            <person name="Szabo A."/>
            <person name="Felfoldi T."/>
        </authorList>
    </citation>
    <scope>NUCLEOTIDE SEQUENCE [LARGE SCALE GENOMIC DNA]</scope>
    <source>
        <strain evidence="2 3">DSM 25667</strain>
    </source>
</reference>
<dbReference type="RefSeq" id="WP_130039082.1">
    <property type="nucleotide sequence ID" value="NZ_JACCEV010000002.1"/>
</dbReference>
<evidence type="ECO:0000313" key="2">
    <source>
        <dbReference type="EMBL" id="NYT85496.1"/>
    </source>
</evidence>
<proteinExistence type="inferred from homology"/>
<dbReference type="EMBL" id="JACCEV010000002">
    <property type="protein sequence ID" value="NYT85496.1"/>
    <property type="molecule type" value="Genomic_DNA"/>
</dbReference>
<organism evidence="2 3">
    <name type="scientific">Pollutimonas harenae</name>
    <dbReference type="NCBI Taxonomy" id="657015"/>
    <lineage>
        <taxon>Bacteria</taxon>
        <taxon>Pseudomonadati</taxon>
        <taxon>Pseudomonadota</taxon>
        <taxon>Betaproteobacteria</taxon>
        <taxon>Burkholderiales</taxon>
        <taxon>Alcaligenaceae</taxon>
        <taxon>Pollutimonas</taxon>
    </lineage>
</organism>
<dbReference type="PIRSF" id="PIRSF003113">
    <property type="entry name" value="BolA"/>
    <property type="match status" value="1"/>
</dbReference>
<keyword evidence="3" id="KW-1185">Reference proteome</keyword>
<dbReference type="SUPFAM" id="SSF82657">
    <property type="entry name" value="BolA-like"/>
    <property type="match status" value="1"/>
</dbReference>
<comment type="caution">
    <text evidence="2">The sequence shown here is derived from an EMBL/GenBank/DDBJ whole genome shotgun (WGS) entry which is preliminary data.</text>
</comment>
<name>A0A853GXM8_9BURK</name>
<gene>
    <name evidence="2" type="ORF">H0A62_07770</name>
</gene>